<dbReference type="PANTHER" id="PTHR10146:SF14">
    <property type="entry name" value="PYRIDOXAL PHOSPHATE HOMEOSTASIS PROTEIN"/>
    <property type="match status" value="1"/>
</dbReference>
<dbReference type="SUPFAM" id="SSF51419">
    <property type="entry name" value="PLP-binding barrel"/>
    <property type="match status" value="1"/>
</dbReference>
<dbReference type="EMBL" id="FO681348">
    <property type="protein sequence ID" value="CCV65787.1"/>
    <property type="molecule type" value="Genomic_DNA"/>
</dbReference>
<proteinExistence type="inferred from homology"/>
<keyword evidence="5" id="KW-0131">Cell cycle</keyword>
<evidence type="ECO:0000256" key="3">
    <source>
        <dbReference type="RuleBase" id="RU004514"/>
    </source>
</evidence>
<protein>
    <submittedName>
        <fullName evidence="5">Cell division protein YlmE</fullName>
    </submittedName>
</protein>
<evidence type="ECO:0000313" key="5">
    <source>
        <dbReference type="EMBL" id="CCV65787.1"/>
    </source>
</evidence>
<dbReference type="PANTHER" id="PTHR10146">
    <property type="entry name" value="PROLINE SYNTHETASE CO-TRANSCRIBED BACTERIAL HOMOLOG PROTEIN"/>
    <property type="match status" value="1"/>
</dbReference>
<gene>
    <name evidence="5" type="primary">ylmE</name>
    <name evidence="5" type="ORF">BN85307660</name>
</gene>
<keyword evidence="6" id="KW-1185">Reference proteome</keyword>
<feature type="domain" description="Alanine racemase N-terminal" evidence="4">
    <location>
        <begin position="2"/>
        <end position="201"/>
    </location>
</feature>
<dbReference type="InterPro" id="IPR011078">
    <property type="entry name" value="PyrdxlP_homeostasis"/>
</dbReference>
<dbReference type="GO" id="GO:0030170">
    <property type="term" value="F:pyridoxal phosphate binding"/>
    <property type="evidence" value="ECO:0007669"/>
    <property type="project" value="InterPro"/>
</dbReference>
<evidence type="ECO:0000256" key="1">
    <source>
        <dbReference type="ARBA" id="ARBA00022898"/>
    </source>
</evidence>
<keyword evidence="5" id="KW-0132">Cell division</keyword>
<feature type="modified residue" description="N6-(pyridoxal phosphate)lysine" evidence="2">
    <location>
        <position position="27"/>
    </location>
</feature>
<dbReference type="NCBIfam" id="TIGR00044">
    <property type="entry name" value="YggS family pyridoxal phosphate-dependent enzyme"/>
    <property type="match status" value="1"/>
</dbReference>
<name>U4KN93_9MOLU</name>
<dbReference type="AlphaFoldDB" id="U4KN93"/>
<dbReference type="CDD" id="cd00635">
    <property type="entry name" value="PLPDE_III_YBL036c_like"/>
    <property type="match status" value="1"/>
</dbReference>
<evidence type="ECO:0000259" key="4">
    <source>
        <dbReference type="Pfam" id="PF01168"/>
    </source>
</evidence>
<comment type="similarity">
    <text evidence="3">Belongs to the pyridoxal phosphate-binding protein YggS/PROSC family.</text>
</comment>
<dbReference type="GO" id="GO:0051301">
    <property type="term" value="P:cell division"/>
    <property type="evidence" value="ECO:0007669"/>
    <property type="project" value="UniProtKB-KW"/>
</dbReference>
<organism evidence="5 6">
    <name type="scientific">Acholeplasma brassicae</name>
    <dbReference type="NCBI Taxonomy" id="61635"/>
    <lineage>
        <taxon>Bacteria</taxon>
        <taxon>Bacillati</taxon>
        <taxon>Mycoplasmatota</taxon>
        <taxon>Mollicutes</taxon>
        <taxon>Acholeplasmatales</taxon>
        <taxon>Acholeplasmataceae</taxon>
        <taxon>Acholeplasma</taxon>
    </lineage>
</organism>
<evidence type="ECO:0000256" key="2">
    <source>
        <dbReference type="PIRSR" id="PIRSR004848-1"/>
    </source>
</evidence>
<keyword evidence="1 2" id="KW-0663">Pyridoxal phosphate</keyword>
<dbReference type="InterPro" id="IPR029066">
    <property type="entry name" value="PLP-binding_barrel"/>
</dbReference>
<dbReference type="STRING" id="61635.BN85307660"/>
<dbReference type="Pfam" id="PF01168">
    <property type="entry name" value="Ala_racemase_N"/>
    <property type="match status" value="1"/>
</dbReference>
<comment type="cofactor">
    <cofactor evidence="2">
        <name>pyridoxal 5'-phosphate</name>
        <dbReference type="ChEBI" id="CHEBI:597326"/>
    </cofactor>
</comment>
<reference evidence="5 6" key="1">
    <citation type="journal article" date="2013" name="J. Mol. Microbiol. Biotechnol.">
        <title>Analysis of the Complete Genomes of Acholeplasma brassicae , A. palmae and A. laidlawii and Their Comparison to the Obligate Parasites from ' Candidatus Phytoplasma'.</title>
        <authorList>
            <person name="Kube M."/>
            <person name="Siewert C."/>
            <person name="Migdoll A.M."/>
            <person name="Duduk B."/>
            <person name="Holz S."/>
            <person name="Rabus R."/>
            <person name="Seemuller E."/>
            <person name="Mitrovic J."/>
            <person name="Muller I."/>
            <person name="Buttner C."/>
            <person name="Reinhardt R."/>
        </authorList>
    </citation>
    <scope>NUCLEOTIDE SEQUENCE [LARGE SCALE GENOMIC DNA]</scope>
    <source>
        <strain evidence="6">0502</strain>
    </source>
</reference>
<dbReference type="Proteomes" id="UP000032737">
    <property type="component" value="Chromosome"/>
</dbReference>
<dbReference type="KEGG" id="abra:BN85307660"/>
<dbReference type="HOGENOM" id="CLU_059988_1_0_14"/>
<dbReference type="PIRSF" id="PIRSF004848">
    <property type="entry name" value="YBL036c_PLPDEIII"/>
    <property type="match status" value="1"/>
</dbReference>
<evidence type="ECO:0000313" key="6">
    <source>
        <dbReference type="Proteomes" id="UP000032737"/>
    </source>
</evidence>
<dbReference type="InterPro" id="IPR001608">
    <property type="entry name" value="Ala_racemase_N"/>
</dbReference>
<accession>U4KN93</accession>
<sequence>MSNFKKNVDLINESIKGHAVTVVCASKYVSSDEIRELHNLGVKHFGENRVDALLDKKENLQDISVIWHLIGTLQTNKVKKIINEIDYFHALDSLKLAKTINNYRTKPLNCFIEVNVLKEESKHGIETEDLTDFINEVKKYDKIKVVGLMTMGKQNDIDQTTLAFKKLNELKTFYGLESLSMGMTDDYLIALTYGADFIRIGRKFIL</sequence>
<dbReference type="Gene3D" id="3.20.20.10">
    <property type="entry name" value="Alanine racemase"/>
    <property type="match status" value="1"/>
</dbReference>